<organism evidence="1 2">
    <name type="scientific">Kitasatospora kifunensis</name>
    <name type="common">Streptomyces kifunensis</name>
    <dbReference type="NCBI Taxonomy" id="58351"/>
    <lineage>
        <taxon>Bacteria</taxon>
        <taxon>Bacillati</taxon>
        <taxon>Actinomycetota</taxon>
        <taxon>Actinomycetes</taxon>
        <taxon>Kitasatosporales</taxon>
        <taxon>Streptomycetaceae</taxon>
        <taxon>Kitasatospora</taxon>
    </lineage>
</organism>
<proteinExistence type="predicted"/>
<keyword evidence="2" id="KW-1185">Reference proteome</keyword>
<evidence type="ECO:0000313" key="1">
    <source>
        <dbReference type="EMBL" id="MBB4928979.1"/>
    </source>
</evidence>
<dbReference type="EMBL" id="JACHJV010000003">
    <property type="protein sequence ID" value="MBB4928979.1"/>
    <property type="molecule type" value="Genomic_DNA"/>
</dbReference>
<protein>
    <submittedName>
        <fullName evidence="1">Uncharacterized protein</fullName>
    </submittedName>
</protein>
<comment type="caution">
    <text evidence="1">The sequence shown here is derived from an EMBL/GenBank/DDBJ whole genome shotgun (WGS) entry which is preliminary data.</text>
</comment>
<dbReference type="Proteomes" id="UP000540506">
    <property type="component" value="Unassembled WGS sequence"/>
</dbReference>
<dbReference type="RefSeq" id="WP_184946708.1">
    <property type="nucleotide sequence ID" value="NZ_JACHJV010000003.1"/>
</dbReference>
<evidence type="ECO:0000313" key="2">
    <source>
        <dbReference type="Proteomes" id="UP000540506"/>
    </source>
</evidence>
<dbReference type="AlphaFoldDB" id="A0A7W7W0R1"/>
<accession>A0A7W7W0R1</accession>
<name>A0A7W7W0R1_KITKI</name>
<reference evidence="1 2" key="1">
    <citation type="submission" date="2020-08" db="EMBL/GenBank/DDBJ databases">
        <title>Sequencing the genomes of 1000 actinobacteria strains.</title>
        <authorList>
            <person name="Klenk H.-P."/>
        </authorList>
    </citation>
    <scope>NUCLEOTIDE SEQUENCE [LARGE SCALE GENOMIC DNA]</scope>
    <source>
        <strain evidence="1 2">DSM 41654</strain>
    </source>
</reference>
<sequence length="159" mass="17376">MPPRSALGLRCQLYLQWIYFPLGALVVFALFLLQIAAAFGGAAAALPGGTGSQPRGTRKLPVDPYGDGLFLTRRQYRLERLGSSEEWRARAGIALQRAIARGEGSGRRSVELPVRVYRGVGIAGVEDLAAPLGWRIDWAQSRFGMDKKVYLTATDTSPR</sequence>
<gene>
    <name evidence="1" type="ORF">FHR34_008076</name>
</gene>